<feature type="chain" id="PRO_5014065935" evidence="1">
    <location>
        <begin position="26"/>
        <end position="157"/>
    </location>
</feature>
<accession>A0A1R1S0B2</accession>
<evidence type="ECO:0000256" key="1">
    <source>
        <dbReference type="SAM" id="SignalP"/>
    </source>
</evidence>
<evidence type="ECO:0000313" key="2">
    <source>
        <dbReference type="EMBL" id="OMI00876.1"/>
    </source>
</evidence>
<gene>
    <name evidence="2" type="ORF">BW143_17795</name>
</gene>
<organism evidence="2 3">
    <name type="scientific">Bacillus swezeyi</name>
    <dbReference type="NCBI Taxonomy" id="1925020"/>
    <lineage>
        <taxon>Bacteria</taxon>
        <taxon>Bacillati</taxon>
        <taxon>Bacillota</taxon>
        <taxon>Bacilli</taxon>
        <taxon>Bacillales</taxon>
        <taxon>Bacillaceae</taxon>
        <taxon>Bacillus</taxon>
    </lineage>
</organism>
<dbReference type="Proteomes" id="UP000187367">
    <property type="component" value="Unassembled WGS sequence"/>
</dbReference>
<dbReference type="OrthoDB" id="2932567at2"/>
<name>A0A1R1QCE0_9BACI</name>
<keyword evidence="3" id="KW-1185">Reference proteome</keyword>
<protein>
    <submittedName>
        <fullName evidence="2">Uncharacterized protein</fullName>
    </submittedName>
</protein>
<dbReference type="AlphaFoldDB" id="A0A1R1QCE0"/>
<accession>A0A1R1QCE0</accession>
<keyword evidence="1" id="KW-0732">Signal</keyword>
<feature type="signal peptide" evidence="1">
    <location>
        <begin position="1"/>
        <end position="25"/>
    </location>
</feature>
<dbReference type="RefSeq" id="WP_076760871.1">
    <property type="nucleotide sequence ID" value="NZ_JARMMH010000011.1"/>
</dbReference>
<proteinExistence type="predicted"/>
<comment type="caution">
    <text evidence="2">The sequence shown here is derived from an EMBL/GenBank/DDBJ whole genome shotgun (WGS) entry which is preliminary data.</text>
</comment>
<sequence length="157" mass="17691">MRRLSLMVILSVLTLVFSSSSVSFAKDIPENRYTSPTDAEFSQIEQILQDADVQTDNLQKEYGVIVNDPSEKVGIISDIPAEKDDWSHVSFNSYYVDLSSGTLIAEVQFHFKQNDDGTSVTEYKNLTNGGKYFVKLDKDGNVIDEETVGDMSILWKY</sequence>
<dbReference type="EMBL" id="MTJL01000037">
    <property type="protein sequence ID" value="OMI00876.1"/>
    <property type="molecule type" value="Genomic_DNA"/>
</dbReference>
<evidence type="ECO:0000313" key="3">
    <source>
        <dbReference type="Proteomes" id="UP000187367"/>
    </source>
</evidence>
<reference evidence="2 3" key="1">
    <citation type="submission" date="2017-01" db="EMBL/GenBank/DDBJ databases">
        <title>Bacillus phylogenomics.</title>
        <authorList>
            <person name="Dunlap C."/>
        </authorList>
    </citation>
    <scope>NUCLEOTIDE SEQUENCE [LARGE SCALE GENOMIC DNA]</scope>
    <source>
        <strain evidence="2 3">NRRL B-41282</strain>
    </source>
</reference>